<comment type="similarity">
    <text evidence="1 2">Belongs to the PhoU family.</text>
</comment>
<protein>
    <recommendedName>
        <fullName evidence="2">Phosphate-specific transport system accessory protein PhoU</fullName>
    </recommendedName>
</protein>
<organism evidence="4 5">
    <name type="scientific">Pseudovibrio ascidiaceicola</name>
    <dbReference type="NCBI Taxonomy" id="285279"/>
    <lineage>
        <taxon>Bacteria</taxon>
        <taxon>Pseudomonadati</taxon>
        <taxon>Pseudomonadota</taxon>
        <taxon>Alphaproteobacteria</taxon>
        <taxon>Hyphomicrobiales</taxon>
        <taxon>Stappiaceae</taxon>
        <taxon>Pseudovibrio</taxon>
    </lineage>
</organism>
<name>A0A1I3WRR3_9HYPH</name>
<sequence>MKDHIVSSFNEELKELAGRVVEMGGLAETLVHDAVTALLRQDRELATRTIAADQRLDNMQAELEELCISVIARRQPMASDLRDIIAAMRISNDLERVGDMAKNIGKRTLAIESEFNNKQLAVGVEHMSDLALEQLKAVLDAYTSGDLEVVQRVHVRDDEVDALYTSLFRQLLTYMMEDPRSITMCAHLLFCAKNIERIGDHATNIAENIYYMISGNQLPADRPKTDELAQSTTV</sequence>
<feature type="domain" description="PhoU" evidence="3">
    <location>
        <begin position="21"/>
        <end position="107"/>
    </location>
</feature>
<accession>A0A1I3WRR3</accession>
<keyword evidence="2" id="KW-0963">Cytoplasm</keyword>
<dbReference type="PANTHER" id="PTHR42930:SF3">
    <property type="entry name" value="PHOSPHATE-SPECIFIC TRANSPORT SYSTEM ACCESSORY PROTEIN PHOU"/>
    <property type="match status" value="1"/>
</dbReference>
<reference evidence="4 5" key="1">
    <citation type="submission" date="2016-10" db="EMBL/GenBank/DDBJ databases">
        <authorList>
            <person name="Varghese N."/>
            <person name="Submissions S."/>
        </authorList>
    </citation>
    <scope>NUCLEOTIDE SEQUENCE [LARGE SCALE GENOMIC DNA]</scope>
    <source>
        <strain evidence="4 5">DSM 16392</strain>
    </source>
</reference>
<evidence type="ECO:0000313" key="5">
    <source>
        <dbReference type="Proteomes" id="UP000199598"/>
    </source>
</evidence>
<gene>
    <name evidence="4" type="ORF">SAMN04488518_102136</name>
</gene>
<dbReference type="PANTHER" id="PTHR42930">
    <property type="entry name" value="PHOSPHATE-SPECIFIC TRANSPORT SYSTEM ACCESSORY PROTEIN PHOU"/>
    <property type="match status" value="1"/>
</dbReference>
<dbReference type="PIRSF" id="PIRSF003107">
    <property type="entry name" value="PhoU"/>
    <property type="match status" value="1"/>
</dbReference>
<comment type="function">
    <text evidence="2">Plays a role in the regulation of phosphate uptake.</text>
</comment>
<dbReference type="RefSeq" id="WP_093517248.1">
    <property type="nucleotide sequence ID" value="NZ_FOSK01000002.1"/>
</dbReference>
<dbReference type="Proteomes" id="UP000199598">
    <property type="component" value="Unassembled WGS sequence"/>
</dbReference>
<keyword evidence="5" id="KW-1185">Reference proteome</keyword>
<dbReference type="EMBL" id="FOSK01000002">
    <property type="protein sequence ID" value="SFK10040.1"/>
    <property type="molecule type" value="Genomic_DNA"/>
</dbReference>
<dbReference type="InterPro" id="IPR026022">
    <property type="entry name" value="PhoU_dom"/>
</dbReference>
<evidence type="ECO:0000256" key="1">
    <source>
        <dbReference type="ARBA" id="ARBA00008107"/>
    </source>
</evidence>
<comment type="caution">
    <text evidence="4">The sequence shown here is derived from an EMBL/GenBank/DDBJ whole genome shotgun (WGS) entry which is preliminary data.</text>
</comment>
<evidence type="ECO:0000313" key="4">
    <source>
        <dbReference type="EMBL" id="SFK10040.1"/>
    </source>
</evidence>
<proteinExistence type="inferred from homology"/>
<keyword evidence="2" id="KW-0592">Phosphate transport</keyword>
<dbReference type="NCBIfam" id="TIGR02135">
    <property type="entry name" value="phoU_full"/>
    <property type="match status" value="1"/>
</dbReference>
<dbReference type="Gene3D" id="1.20.58.220">
    <property type="entry name" value="Phosphate transport system protein phou homolog 2, domain 2"/>
    <property type="match status" value="2"/>
</dbReference>
<feature type="domain" description="PhoU" evidence="3">
    <location>
        <begin position="124"/>
        <end position="209"/>
    </location>
</feature>
<comment type="subunit">
    <text evidence="2">Homodimer.</text>
</comment>
<evidence type="ECO:0000256" key="2">
    <source>
        <dbReference type="PIRNR" id="PIRNR003107"/>
    </source>
</evidence>
<keyword evidence="2" id="KW-0813">Transport</keyword>
<dbReference type="SUPFAM" id="SSF109755">
    <property type="entry name" value="PhoU-like"/>
    <property type="match status" value="1"/>
</dbReference>
<dbReference type="InterPro" id="IPR038078">
    <property type="entry name" value="PhoU-like_sf"/>
</dbReference>
<evidence type="ECO:0000259" key="3">
    <source>
        <dbReference type="Pfam" id="PF01895"/>
    </source>
</evidence>
<comment type="subcellular location">
    <subcellularLocation>
        <location evidence="2">Cytoplasm</location>
    </subcellularLocation>
</comment>
<dbReference type="InterPro" id="IPR028366">
    <property type="entry name" value="PhoU"/>
</dbReference>
<dbReference type="Pfam" id="PF01895">
    <property type="entry name" value="PhoU"/>
    <property type="match status" value="2"/>
</dbReference>